<keyword evidence="3 5" id="KW-0472">Membrane</keyword>
<comment type="catalytic activity">
    <reaction evidence="4">
        <text>4 Fe(II)-[cytochrome c] + O2 + 8 H(+)(in) = 4 Fe(III)-[cytochrome c] + 2 H2O + 4 H(+)(out)</text>
        <dbReference type="Rhea" id="RHEA:11436"/>
        <dbReference type="Rhea" id="RHEA-COMP:10350"/>
        <dbReference type="Rhea" id="RHEA-COMP:14399"/>
        <dbReference type="ChEBI" id="CHEBI:15377"/>
        <dbReference type="ChEBI" id="CHEBI:15378"/>
        <dbReference type="ChEBI" id="CHEBI:15379"/>
        <dbReference type="ChEBI" id="CHEBI:29033"/>
        <dbReference type="ChEBI" id="CHEBI:29034"/>
        <dbReference type="EC" id="7.1.1.9"/>
    </reaction>
</comment>
<dbReference type="Proteomes" id="UP001064087">
    <property type="component" value="Chromosome"/>
</dbReference>
<name>A0ABY6DF35_9RHOB</name>
<dbReference type="RefSeq" id="WP_263048902.1">
    <property type="nucleotide sequence ID" value="NZ_CP106738.1"/>
</dbReference>
<comment type="similarity">
    <text evidence="2">Belongs to the cytochrome c oxidase subunit 2 family.</text>
</comment>
<keyword evidence="8" id="KW-1185">Reference proteome</keyword>
<feature type="transmembrane region" description="Helical" evidence="5">
    <location>
        <begin position="58"/>
        <end position="78"/>
    </location>
</feature>
<evidence type="ECO:0000256" key="1">
    <source>
        <dbReference type="ARBA" id="ARBA00004370"/>
    </source>
</evidence>
<keyword evidence="5" id="KW-1133">Transmembrane helix</keyword>
<dbReference type="InterPro" id="IPR002429">
    <property type="entry name" value="CcO_II-like_C"/>
</dbReference>
<dbReference type="PANTHER" id="PTHR22888:SF9">
    <property type="entry name" value="CYTOCHROME C OXIDASE SUBUNIT 2"/>
    <property type="match status" value="1"/>
</dbReference>
<evidence type="ECO:0000259" key="6">
    <source>
        <dbReference type="PROSITE" id="PS50857"/>
    </source>
</evidence>
<comment type="subcellular location">
    <subcellularLocation>
        <location evidence="1">Membrane</location>
    </subcellularLocation>
</comment>
<dbReference type="PANTHER" id="PTHR22888">
    <property type="entry name" value="CYTOCHROME C OXIDASE, SUBUNIT II"/>
    <property type="match status" value="1"/>
</dbReference>
<evidence type="ECO:0000256" key="3">
    <source>
        <dbReference type="ARBA" id="ARBA00023136"/>
    </source>
</evidence>
<dbReference type="PROSITE" id="PS50857">
    <property type="entry name" value="COX2_CUA"/>
    <property type="match status" value="1"/>
</dbReference>
<evidence type="ECO:0000256" key="2">
    <source>
        <dbReference type="ARBA" id="ARBA00007866"/>
    </source>
</evidence>
<dbReference type="Gene3D" id="2.60.40.420">
    <property type="entry name" value="Cupredoxins - blue copper proteins"/>
    <property type="match status" value="1"/>
</dbReference>
<feature type="domain" description="Cytochrome oxidase subunit II copper A binding" evidence="6">
    <location>
        <begin position="89"/>
        <end position="202"/>
    </location>
</feature>
<evidence type="ECO:0000313" key="7">
    <source>
        <dbReference type="EMBL" id="UXX84766.1"/>
    </source>
</evidence>
<dbReference type="EMBL" id="CP106738">
    <property type="protein sequence ID" value="UXX84766.1"/>
    <property type="molecule type" value="Genomic_DNA"/>
</dbReference>
<feature type="transmembrane region" description="Helical" evidence="5">
    <location>
        <begin position="17"/>
        <end position="38"/>
    </location>
</feature>
<dbReference type="Pfam" id="PF00116">
    <property type="entry name" value="COX2"/>
    <property type="match status" value="1"/>
</dbReference>
<keyword evidence="5" id="KW-0812">Transmembrane</keyword>
<accession>A0ABY6DF35</accession>
<gene>
    <name evidence="7" type="ORF">N7U68_09060</name>
</gene>
<evidence type="ECO:0000313" key="8">
    <source>
        <dbReference type="Proteomes" id="UP001064087"/>
    </source>
</evidence>
<proteinExistence type="inferred from homology"/>
<dbReference type="SUPFAM" id="SSF49503">
    <property type="entry name" value="Cupredoxins"/>
    <property type="match status" value="1"/>
</dbReference>
<protein>
    <submittedName>
        <fullName evidence="7">Cytochrome B</fullName>
    </submittedName>
</protein>
<dbReference type="InterPro" id="IPR008972">
    <property type="entry name" value="Cupredoxin"/>
</dbReference>
<sequence>MSILDPAGPAAASISRLWWVMFAGSAAILCLVSVLLVLSFRKRPPVQDERGLERTWIVGLGLVFTMGVLVALLAYGIVAGQRLTARAQDGAVEVSAVADRTGWRFGYGDRPGETTRNVLHIPAGRAVHVAITTDDVIHSFWVPRLAGKLDAIPGHVNTLKLEADEPGLYAGRSAEFSGPGYSRHRFEIRAHDDAAWHAFLREGAP</sequence>
<evidence type="ECO:0000256" key="5">
    <source>
        <dbReference type="SAM" id="Phobius"/>
    </source>
</evidence>
<organism evidence="7 8">
    <name type="scientific">Roseovarius pelagicus</name>
    <dbReference type="NCBI Taxonomy" id="2980108"/>
    <lineage>
        <taxon>Bacteria</taxon>
        <taxon>Pseudomonadati</taxon>
        <taxon>Pseudomonadota</taxon>
        <taxon>Alphaproteobacteria</taxon>
        <taxon>Rhodobacterales</taxon>
        <taxon>Roseobacteraceae</taxon>
        <taxon>Roseovarius</taxon>
    </lineage>
</organism>
<evidence type="ECO:0000256" key="4">
    <source>
        <dbReference type="ARBA" id="ARBA00047816"/>
    </source>
</evidence>
<dbReference type="InterPro" id="IPR045187">
    <property type="entry name" value="CcO_II"/>
</dbReference>
<reference evidence="7" key="1">
    <citation type="submission" date="2022-10" db="EMBL/GenBank/DDBJ databases">
        <title>Roseovarius pelagicus sp. nov., isolated from Arctic seawater.</title>
        <authorList>
            <person name="Hong Y.W."/>
            <person name="Hwang C.Y."/>
        </authorList>
    </citation>
    <scope>NUCLEOTIDE SEQUENCE</scope>
    <source>
        <strain evidence="7">HL-MP18</strain>
    </source>
</reference>